<dbReference type="GO" id="GO:0005886">
    <property type="term" value="C:plasma membrane"/>
    <property type="evidence" value="ECO:0007669"/>
    <property type="project" value="TreeGrafter"/>
</dbReference>
<feature type="transmembrane region" description="Helical" evidence="1">
    <location>
        <begin position="126"/>
        <end position="145"/>
    </location>
</feature>
<evidence type="ECO:0000313" key="3">
    <source>
        <dbReference type="Proteomes" id="UP000321533"/>
    </source>
</evidence>
<feature type="transmembrane region" description="Helical" evidence="1">
    <location>
        <begin position="30"/>
        <end position="51"/>
    </location>
</feature>
<accession>A0A5B8VD66</accession>
<dbReference type="PANTHER" id="PTHR34821:SF2">
    <property type="entry name" value="INNER MEMBRANE PROTEIN YDCZ"/>
    <property type="match status" value="1"/>
</dbReference>
<organism evidence="2 3">
    <name type="scientific">Panacibacter ginsenosidivorans</name>
    <dbReference type="NCBI Taxonomy" id="1813871"/>
    <lineage>
        <taxon>Bacteria</taxon>
        <taxon>Pseudomonadati</taxon>
        <taxon>Bacteroidota</taxon>
        <taxon>Chitinophagia</taxon>
        <taxon>Chitinophagales</taxon>
        <taxon>Chitinophagaceae</taxon>
        <taxon>Panacibacter</taxon>
    </lineage>
</organism>
<evidence type="ECO:0000313" key="2">
    <source>
        <dbReference type="EMBL" id="QEC69477.1"/>
    </source>
</evidence>
<keyword evidence="3" id="KW-1185">Reference proteome</keyword>
<dbReference type="Proteomes" id="UP000321533">
    <property type="component" value="Chromosome"/>
</dbReference>
<dbReference type="AlphaFoldDB" id="A0A5B8VD66"/>
<dbReference type="PANTHER" id="PTHR34821">
    <property type="entry name" value="INNER MEMBRANE PROTEIN YDCZ"/>
    <property type="match status" value="1"/>
</dbReference>
<dbReference type="KEGG" id="pgin:FRZ67_20025"/>
<evidence type="ECO:0000256" key="1">
    <source>
        <dbReference type="SAM" id="Phobius"/>
    </source>
</evidence>
<gene>
    <name evidence="2" type="ORF">FRZ67_20025</name>
</gene>
<reference evidence="2 3" key="1">
    <citation type="journal article" date="2016" name="Int. J. Syst. Evol. Microbiol.">
        <title>Panacibacter ginsenosidivorans gen. nov., sp. nov., with ginsenoside converting activity isolated from soil of a ginseng field.</title>
        <authorList>
            <person name="Siddiqi M.Z."/>
            <person name="Muhammad Shafi S."/>
            <person name="Choi K.D."/>
            <person name="Im W.T."/>
        </authorList>
    </citation>
    <scope>NUCLEOTIDE SEQUENCE [LARGE SCALE GENOMIC DNA]</scope>
    <source>
        <strain evidence="2 3">Gsoil1550</strain>
    </source>
</reference>
<keyword evidence="1" id="KW-0472">Membrane</keyword>
<dbReference type="InterPro" id="IPR006750">
    <property type="entry name" value="YdcZ"/>
</dbReference>
<sequence>MKYVLLFLTLIVGAMIPAQAVLNTRLGRQIGGPLMGSLMSFTTGIICLIVLNLATNPSAVVQLKPTSTGPWYLWLGGVLGAIFVGYITWVNQQQGVALTFALVVSGQIFMSLIIDQYGLFGSMVQPITLEKIIGAVLIIAGLILIKK</sequence>
<feature type="transmembrane region" description="Helical" evidence="1">
    <location>
        <begin position="95"/>
        <end position="114"/>
    </location>
</feature>
<protein>
    <submittedName>
        <fullName evidence="2">DMT family transporter</fullName>
    </submittedName>
</protein>
<proteinExistence type="predicted"/>
<dbReference type="EMBL" id="CP042435">
    <property type="protein sequence ID" value="QEC69477.1"/>
    <property type="molecule type" value="Genomic_DNA"/>
</dbReference>
<name>A0A5B8VD66_9BACT</name>
<keyword evidence="1" id="KW-0812">Transmembrane</keyword>
<feature type="transmembrane region" description="Helical" evidence="1">
    <location>
        <begin position="71"/>
        <end position="89"/>
    </location>
</feature>
<dbReference type="Pfam" id="PF04657">
    <property type="entry name" value="DMT_YdcZ"/>
    <property type="match status" value="1"/>
</dbReference>
<keyword evidence="1" id="KW-1133">Transmembrane helix</keyword>
<dbReference type="RefSeq" id="WP_147192354.1">
    <property type="nucleotide sequence ID" value="NZ_CP042435.1"/>
</dbReference>
<dbReference type="OrthoDB" id="9097160at2"/>